<reference evidence="1 2" key="1">
    <citation type="journal article" date="2017" name="Genome Announc.">
        <title>Draft Genome Sequence of a Sporulating and Motile Strain of Lachnotalea glycerini Isolated from Water in Quebec City, Canada.</title>
        <authorList>
            <person name="Maheux A.F."/>
            <person name="Boudreau D.K."/>
            <person name="Berube E."/>
            <person name="Boissinot M."/>
            <person name="Raymond F."/>
            <person name="Brodeur S."/>
            <person name="Corbeil J."/>
            <person name="Isabel S."/>
            <person name="Omar R.F."/>
            <person name="Bergeron M.G."/>
        </authorList>
    </citation>
    <scope>NUCLEOTIDE SEQUENCE [LARGE SCALE GENOMIC DNA]</scope>
    <source>
        <strain evidence="1 2">CCRI-19302</strain>
    </source>
</reference>
<evidence type="ECO:0000313" key="1">
    <source>
        <dbReference type="EMBL" id="RDY30018.1"/>
    </source>
</evidence>
<proteinExistence type="predicted"/>
<gene>
    <name evidence="1" type="ORF">CG710_016930</name>
</gene>
<dbReference type="EMBL" id="NOKA02000052">
    <property type="protein sequence ID" value="RDY30018.1"/>
    <property type="molecule type" value="Genomic_DNA"/>
</dbReference>
<accession>A0A371JBG7</accession>
<dbReference type="RefSeq" id="WP_094377453.1">
    <property type="nucleotide sequence ID" value="NZ_NOKA02000052.1"/>
</dbReference>
<keyword evidence="2" id="KW-1185">Reference proteome</keyword>
<comment type="caution">
    <text evidence="1">The sequence shown here is derived from an EMBL/GenBank/DDBJ whole genome shotgun (WGS) entry which is preliminary data.</text>
</comment>
<protein>
    <submittedName>
        <fullName evidence="1">Uncharacterized protein</fullName>
    </submittedName>
</protein>
<dbReference type="AlphaFoldDB" id="A0A371JBG7"/>
<evidence type="ECO:0000313" key="2">
    <source>
        <dbReference type="Proteomes" id="UP000216411"/>
    </source>
</evidence>
<dbReference type="Proteomes" id="UP000216411">
    <property type="component" value="Unassembled WGS sequence"/>
</dbReference>
<name>A0A371JBG7_9FIRM</name>
<organism evidence="1 2">
    <name type="scientific">Lachnotalea glycerini</name>
    <dbReference type="NCBI Taxonomy" id="1763509"/>
    <lineage>
        <taxon>Bacteria</taxon>
        <taxon>Bacillati</taxon>
        <taxon>Bacillota</taxon>
        <taxon>Clostridia</taxon>
        <taxon>Lachnospirales</taxon>
        <taxon>Lachnospiraceae</taxon>
        <taxon>Lachnotalea</taxon>
    </lineage>
</organism>
<sequence length="65" mass="6397">MKIYVVPTLIATDTLKSQRETLRPSVSIGEGIVAGIGAGVGSAIVDKAIGAVIIADAVPGPANPG</sequence>